<reference evidence="2" key="1">
    <citation type="submission" date="2018-11" db="EMBL/GenBank/DDBJ databases">
        <authorList>
            <person name="Alioto T."/>
            <person name="Alioto T."/>
        </authorList>
    </citation>
    <scope>NUCLEOTIDE SEQUENCE</scope>
</reference>
<evidence type="ECO:0000313" key="2">
    <source>
        <dbReference type="EMBL" id="VDI72867.1"/>
    </source>
</evidence>
<gene>
    <name evidence="2" type="ORF">MGAL_10B040235</name>
</gene>
<keyword evidence="3" id="KW-1185">Reference proteome</keyword>
<sequence>MSTSSLKHFPDIEADPYNGAHYLRWSKTARSLPSGSKSRLTTSYSRELSLLDDDVTTNIPYRLPSISHRDDFKSEDDDDKIFSRFGYEPSLRVPELVPVVRMLNPPQTYSQQERQVNLAVPKFQNAAITPTVRQLQWHPVKDSNMEDVQVYKSMIGNQRQRSNGDYFRPEPSPSPISRTDSPTKSIKSIHWMLGSAKHPMFDNKGRTRNQGPFSREFTVTCIAPTNWMKMKWGRSRTIIH</sequence>
<dbReference type="OrthoDB" id="6147043at2759"/>
<feature type="region of interest" description="Disordered" evidence="1">
    <location>
        <begin position="159"/>
        <end position="183"/>
    </location>
</feature>
<proteinExistence type="predicted"/>
<protein>
    <submittedName>
        <fullName evidence="2">Uncharacterized protein</fullName>
    </submittedName>
</protein>
<name>A0A8B6H371_MYTGA</name>
<accession>A0A8B6H371</accession>
<evidence type="ECO:0000256" key="1">
    <source>
        <dbReference type="SAM" id="MobiDB-lite"/>
    </source>
</evidence>
<dbReference type="EMBL" id="UYJE01009367">
    <property type="protein sequence ID" value="VDI72867.1"/>
    <property type="molecule type" value="Genomic_DNA"/>
</dbReference>
<dbReference type="AlphaFoldDB" id="A0A8B6H371"/>
<dbReference type="Proteomes" id="UP000596742">
    <property type="component" value="Unassembled WGS sequence"/>
</dbReference>
<evidence type="ECO:0000313" key="3">
    <source>
        <dbReference type="Proteomes" id="UP000596742"/>
    </source>
</evidence>
<comment type="caution">
    <text evidence="2">The sequence shown here is derived from an EMBL/GenBank/DDBJ whole genome shotgun (WGS) entry which is preliminary data.</text>
</comment>
<organism evidence="2 3">
    <name type="scientific">Mytilus galloprovincialis</name>
    <name type="common">Mediterranean mussel</name>
    <dbReference type="NCBI Taxonomy" id="29158"/>
    <lineage>
        <taxon>Eukaryota</taxon>
        <taxon>Metazoa</taxon>
        <taxon>Spiralia</taxon>
        <taxon>Lophotrochozoa</taxon>
        <taxon>Mollusca</taxon>
        <taxon>Bivalvia</taxon>
        <taxon>Autobranchia</taxon>
        <taxon>Pteriomorphia</taxon>
        <taxon>Mytilida</taxon>
        <taxon>Mytiloidea</taxon>
        <taxon>Mytilidae</taxon>
        <taxon>Mytilinae</taxon>
        <taxon>Mytilus</taxon>
    </lineage>
</organism>